<organism evidence="1">
    <name type="scientific">marine sediment metagenome</name>
    <dbReference type="NCBI Taxonomy" id="412755"/>
    <lineage>
        <taxon>unclassified sequences</taxon>
        <taxon>metagenomes</taxon>
        <taxon>ecological metagenomes</taxon>
    </lineage>
</organism>
<accession>A0A0F8XPI9</accession>
<comment type="caution">
    <text evidence="1">The sequence shown here is derived from an EMBL/GenBank/DDBJ whole genome shotgun (WGS) entry which is preliminary data.</text>
</comment>
<proteinExistence type="predicted"/>
<sequence length="87" mass="10314">AGNFLSENLFTLYLFLCIIRQHSKETLLGDEMQPFVKQGRTMNRRRNNPAYPDGRIQDRVPITIRTKRGQVLHQNISVNHFFERIEK</sequence>
<dbReference type="AlphaFoldDB" id="A0A0F8XPI9"/>
<protein>
    <submittedName>
        <fullName evidence="1">Uncharacterized protein</fullName>
    </submittedName>
</protein>
<feature type="non-terminal residue" evidence="1">
    <location>
        <position position="1"/>
    </location>
</feature>
<dbReference type="EMBL" id="LAZR01057988">
    <property type="protein sequence ID" value="KKK70868.1"/>
    <property type="molecule type" value="Genomic_DNA"/>
</dbReference>
<reference evidence="1" key="1">
    <citation type="journal article" date="2015" name="Nature">
        <title>Complex archaea that bridge the gap between prokaryotes and eukaryotes.</title>
        <authorList>
            <person name="Spang A."/>
            <person name="Saw J.H."/>
            <person name="Jorgensen S.L."/>
            <person name="Zaremba-Niedzwiedzka K."/>
            <person name="Martijn J."/>
            <person name="Lind A.E."/>
            <person name="van Eijk R."/>
            <person name="Schleper C."/>
            <person name="Guy L."/>
            <person name="Ettema T.J."/>
        </authorList>
    </citation>
    <scope>NUCLEOTIDE SEQUENCE</scope>
</reference>
<name>A0A0F8XPI9_9ZZZZ</name>
<evidence type="ECO:0000313" key="1">
    <source>
        <dbReference type="EMBL" id="KKK70868.1"/>
    </source>
</evidence>
<gene>
    <name evidence="1" type="ORF">LCGC14_2919670</name>
</gene>